<protein>
    <submittedName>
        <fullName evidence="1">Uncharacterized protein</fullName>
    </submittedName>
</protein>
<organism evidence="1 2">
    <name type="scientific">Mycolicibacterium mageritense</name>
    <name type="common">Mycobacterium mageritense</name>
    <dbReference type="NCBI Taxonomy" id="53462"/>
    <lineage>
        <taxon>Bacteria</taxon>
        <taxon>Bacillati</taxon>
        <taxon>Actinomycetota</taxon>
        <taxon>Actinomycetes</taxon>
        <taxon>Mycobacteriales</taxon>
        <taxon>Mycobacteriaceae</taxon>
        <taxon>Mycolicibacterium</taxon>
    </lineage>
</organism>
<dbReference type="Proteomes" id="UP001241092">
    <property type="component" value="Chromosome"/>
</dbReference>
<gene>
    <name evidence="1" type="ORF">hbim_00537</name>
</gene>
<dbReference type="AlphaFoldDB" id="A0AAI8XLF1"/>
<reference evidence="1" key="1">
    <citation type="submission" date="2023-03" db="EMBL/GenBank/DDBJ databases">
        <title>Draft genome sequence of a Mycolicibacterium mageritense strain H4_3_1 isolated from a hybrid biological-inorganic system reactor.</title>
        <authorList>
            <person name="Feng X."/>
            <person name="Kazama D."/>
            <person name="Sato K."/>
            <person name="Kobayashi H."/>
        </authorList>
    </citation>
    <scope>NUCLEOTIDE SEQUENCE</scope>
    <source>
        <strain evidence="1">H4_3_1</strain>
    </source>
</reference>
<sequence>MKAADNPYQLALIEPCPICLRLTASPAARQSDIDPWGVGAHRHCRTAAARWYPTEYAQGVAAVADRAAHEARVNEIAEQFEEMFGPAAALREVAP</sequence>
<accession>A0AAI8XLF1</accession>
<dbReference type="EMBL" id="AP027452">
    <property type="protein sequence ID" value="BDY26623.1"/>
    <property type="molecule type" value="Genomic_DNA"/>
</dbReference>
<evidence type="ECO:0000313" key="1">
    <source>
        <dbReference type="EMBL" id="BDY26623.1"/>
    </source>
</evidence>
<evidence type="ECO:0000313" key="2">
    <source>
        <dbReference type="Proteomes" id="UP001241092"/>
    </source>
</evidence>
<name>A0AAI8XLF1_MYCME</name>
<proteinExistence type="predicted"/>
<dbReference type="RefSeq" id="WP_286213351.1">
    <property type="nucleotide sequence ID" value="NZ_AP027452.1"/>
</dbReference>